<feature type="domain" description="UvrD-like helicase C-terminal" evidence="18">
    <location>
        <begin position="316"/>
        <end position="604"/>
    </location>
</feature>
<feature type="region of interest" description="Disordered" evidence="16">
    <location>
        <begin position="739"/>
        <end position="766"/>
    </location>
</feature>
<keyword evidence="6 15" id="KW-0347">Helicase</keyword>
<evidence type="ECO:0000256" key="2">
    <source>
        <dbReference type="ARBA" id="ARBA00022722"/>
    </source>
</evidence>
<protein>
    <recommendedName>
        <fullName evidence="13">DNA 3'-5' helicase</fullName>
        <ecNumber evidence="13">5.6.2.4</ecNumber>
    </recommendedName>
</protein>
<dbReference type="GO" id="GO:0000725">
    <property type="term" value="P:recombinational repair"/>
    <property type="evidence" value="ECO:0007669"/>
    <property type="project" value="TreeGrafter"/>
</dbReference>
<dbReference type="GO" id="GO:0004527">
    <property type="term" value="F:exonuclease activity"/>
    <property type="evidence" value="ECO:0007669"/>
    <property type="project" value="UniProtKB-KW"/>
</dbReference>
<evidence type="ECO:0000256" key="8">
    <source>
        <dbReference type="ARBA" id="ARBA00022840"/>
    </source>
</evidence>
<evidence type="ECO:0000256" key="4">
    <source>
        <dbReference type="ARBA" id="ARBA00022763"/>
    </source>
</evidence>
<evidence type="ECO:0000256" key="5">
    <source>
        <dbReference type="ARBA" id="ARBA00022801"/>
    </source>
</evidence>
<dbReference type="Gene3D" id="1.10.486.10">
    <property type="entry name" value="PCRA, domain 4"/>
    <property type="match status" value="1"/>
</dbReference>
<keyword evidence="8 15" id="KW-0067">ATP-binding</keyword>
<dbReference type="PROSITE" id="PS51198">
    <property type="entry name" value="UVRD_HELICASE_ATP_BIND"/>
    <property type="match status" value="1"/>
</dbReference>
<dbReference type="Gene3D" id="1.10.10.160">
    <property type="match status" value="1"/>
</dbReference>
<dbReference type="Gene3D" id="3.40.50.300">
    <property type="entry name" value="P-loop containing nucleotide triphosphate hydrolases"/>
    <property type="match status" value="2"/>
</dbReference>
<dbReference type="Pfam" id="PF12705">
    <property type="entry name" value="PDDEXK_1"/>
    <property type="match status" value="1"/>
</dbReference>
<dbReference type="GO" id="GO:0043138">
    <property type="term" value="F:3'-5' DNA helicase activity"/>
    <property type="evidence" value="ECO:0007669"/>
    <property type="project" value="UniProtKB-EC"/>
</dbReference>
<dbReference type="InterPro" id="IPR014016">
    <property type="entry name" value="UvrD-like_ATP-bd"/>
</dbReference>
<dbReference type="InterPro" id="IPR013986">
    <property type="entry name" value="DExx_box_DNA_helicase_dom_sf"/>
</dbReference>
<keyword evidence="11" id="KW-0413">Isomerase</keyword>
<dbReference type="EC" id="5.6.2.4" evidence="13"/>
<feature type="binding site" evidence="15">
    <location>
        <begin position="40"/>
        <end position="47"/>
    </location>
    <ligand>
        <name>ATP</name>
        <dbReference type="ChEBI" id="CHEBI:30616"/>
    </ligand>
</feature>
<feature type="region of interest" description="Disordered" evidence="16">
    <location>
        <begin position="329"/>
        <end position="350"/>
    </location>
</feature>
<dbReference type="SMART" id="SM00382">
    <property type="entry name" value="AAA"/>
    <property type="match status" value="1"/>
</dbReference>
<evidence type="ECO:0000256" key="12">
    <source>
        <dbReference type="ARBA" id="ARBA00034617"/>
    </source>
</evidence>
<dbReference type="Proteomes" id="UP000196778">
    <property type="component" value="Unassembled WGS sequence"/>
</dbReference>
<proteinExistence type="inferred from homology"/>
<dbReference type="SUPFAM" id="SSF52980">
    <property type="entry name" value="Restriction endonuclease-like"/>
    <property type="match status" value="1"/>
</dbReference>
<dbReference type="InterPro" id="IPR027417">
    <property type="entry name" value="P-loop_NTPase"/>
</dbReference>
<dbReference type="GO" id="GO:0005829">
    <property type="term" value="C:cytosol"/>
    <property type="evidence" value="ECO:0007669"/>
    <property type="project" value="TreeGrafter"/>
</dbReference>
<evidence type="ECO:0000256" key="10">
    <source>
        <dbReference type="ARBA" id="ARBA00023204"/>
    </source>
</evidence>
<dbReference type="InterPro" id="IPR000212">
    <property type="entry name" value="DNA_helicase_UvrD/REP"/>
</dbReference>
<dbReference type="GO" id="GO:0003677">
    <property type="term" value="F:DNA binding"/>
    <property type="evidence" value="ECO:0007669"/>
    <property type="project" value="UniProtKB-KW"/>
</dbReference>
<comment type="catalytic activity">
    <reaction evidence="12">
        <text>Couples ATP hydrolysis with the unwinding of duplex DNA by translocating in the 3'-5' direction.</text>
        <dbReference type="EC" id="5.6.2.4"/>
    </reaction>
</comment>
<gene>
    <name evidence="19" type="ORF">FM119_06025</name>
</gene>
<dbReference type="PANTHER" id="PTHR11070:SF59">
    <property type="entry name" value="DNA 3'-5' HELICASE"/>
    <property type="match status" value="1"/>
</dbReference>
<sequence length="1083" mass="115075">MAQILFSSPSAEAEALPAADEAQRRVLALAAGGGSVAVQGAPGSGKTALVLMLARQLVTEQGIAPDDLVVIGANRRSATRLRDRVARIVAVPTSGPLARTVASFAHRLVAQNADGAGREAPRLLTGAEQDGIIAEILAGHALDGSGPQWPEPLDAAVRSLTGFRTELRELMMRVTEEGLRPDDLRRLAAVHRRPEWSAAAELIEEYEEIVDSYPVRFLDSAELVSEATRTVRDGEGPLPRVVLVDDLHEQGPASLRLLAALAGRGVQIIATGDPDVAAATFRGSEPGAIARLSQVLGVRATGVVLGTVYRHGPEIRALVREASERVGASGGVAHRAAESSRSASAEAKRSPLERLIAPTTARLQRSLARALRERHVRDGVPWSRMAVVVRSGAQVASLERALALSEVPTAATAAVSPAERALPAELLRLAAVALGRESLSGDEASTVLTGPLGGLDRLGLRRLRLALRHEELAGGGTRLADELLRDAIAHPAGFDTLDLAPARRARRVARAIAAATDLAAEGASIEELLWQLWESLVDAEALRTQALGTGVLAEDSNRQLDGVMALFTSARRFVEREPDAPAGEFIDEQRGAVIAEDTLAPAAAAESVWVGPPSALVGTEWDTVAVLGLQDGAWPNPQIRGSLLGAQDLSTVTSGLPLADIDRRAEVLSDELRLFVLACSRASDRLLLAAVEGEDDQPSPFLRFRSIPAARPSTSRYPLNLRTMTAMLRRDLVASMERHADGGDGRVHGEDLAEAGAGADGDDRVSADELSSAIARLADAGVPGARPEDWYGVRPESTTAPLAELNDPETRVSVSPSRIETFEASPLMWFVDRVAPEPSQTANAVGTLVHAAMEDAALSDDPEDRSARAMGEHVGRRWDELRFESDWLEQRQRRRVSAMLTGVADYLSDRDAAGTELIAAEGDFALDLAPARLRGQIDRVERDADGTISIVDLKTGRRAPTGAELAGHAQLIAYQLAARSGQVPGVPEGAVAGGALLFVGEGHAVRGRSYRLLVQAPLSSEDLDGFIARVRAAAEGMAGSRFRGAPDADERSLEAQRRYRIQTVPAVSGGREHDDEQNRQETP</sequence>
<comment type="catalytic activity">
    <reaction evidence="14">
        <text>ATP + H2O = ADP + phosphate + H(+)</text>
        <dbReference type="Rhea" id="RHEA:13065"/>
        <dbReference type="ChEBI" id="CHEBI:15377"/>
        <dbReference type="ChEBI" id="CHEBI:15378"/>
        <dbReference type="ChEBI" id="CHEBI:30616"/>
        <dbReference type="ChEBI" id="CHEBI:43474"/>
        <dbReference type="ChEBI" id="CHEBI:456216"/>
        <dbReference type="EC" id="5.6.2.4"/>
    </reaction>
</comment>
<evidence type="ECO:0000256" key="16">
    <source>
        <dbReference type="SAM" id="MobiDB-lite"/>
    </source>
</evidence>
<dbReference type="Pfam" id="PF00580">
    <property type="entry name" value="UvrD-helicase"/>
    <property type="match status" value="1"/>
</dbReference>
<evidence type="ECO:0000313" key="20">
    <source>
        <dbReference type="Proteomes" id="UP000196778"/>
    </source>
</evidence>
<keyword evidence="7" id="KW-0269">Exonuclease</keyword>
<dbReference type="GO" id="GO:0033202">
    <property type="term" value="C:DNA helicase complex"/>
    <property type="evidence" value="ECO:0007669"/>
    <property type="project" value="TreeGrafter"/>
</dbReference>
<dbReference type="OrthoDB" id="5240387at2"/>
<comment type="similarity">
    <text evidence="1">Belongs to the helicase family. UvrD subfamily.</text>
</comment>
<keyword evidence="4" id="KW-0227">DNA damage</keyword>
<feature type="region of interest" description="Disordered" evidence="16">
    <location>
        <begin position="1062"/>
        <end position="1083"/>
    </location>
</feature>
<evidence type="ECO:0000256" key="13">
    <source>
        <dbReference type="ARBA" id="ARBA00034808"/>
    </source>
</evidence>
<dbReference type="SUPFAM" id="SSF52540">
    <property type="entry name" value="P-loop containing nucleoside triphosphate hydrolases"/>
    <property type="match status" value="1"/>
</dbReference>
<evidence type="ECO:0000259" key="17">
    <source>
        <dbReference type="PROSITE" id="PS51198"/>
    </source>
</evidence>
<reference evidence="20" key="1">
    <citation type="submission" date="2017-02" db="EMBL/GenBank/DDBJ databases">
        <authorList>
            <person name="Dridi B."/>
        </authorList>
    </citation>
    <scope>NUCLEOTIDE SEQUENCE [LARGE SCALE GENOMIC DNA]</scope>
    <source>
        <strain evidence="20">EB411</strain>
    </source>
</reference>
<dbReference type="AlphaFoldDB" id="A0A1R4J9Q3"/>
<feature type="compositionally biased region" description="Basic and acidic residues" evidence="16">
    <location>
        <begin position="739"/>
        <end position="751"/>
    </location>
</feature>
<dbReference type="InterPro" id="IPR003593">
    <property type="entry name" value="AAA+_ATPase"/>
</dbReference>
<keyword evidence="9" id="KW-0238">DNA-binding</keyword>
<keyword evidence="10" id="KW-0234">DNA repair</keyword>
<dbReference type="GO" id="GO:0005524">
    <property type="term" value="F:ATP binding"/>
    <property type="evidence" value="ECO:0007669"/>
    <property type="project" value="UniProtKB-UniRule"/>
</dbReference>
<dbReference type="InterPro" id="IPR038726">
    <property type="entry name" value="PDDEXK_AddAB-type"/>
</dbReference>
<evidence type="ECO:0000259" key="18">
    <source>
        <dbReference type="PROSITE" id="PS51217"/>
    </source>
</evidence>
<evidence type="ECO:0000256" key="14">
    <source>
        <dbReference type="ARBA" id="ARBA00048988"/>
    </source>
</evidence>
<dbReference type="Gene3D" id="3.90.320.10">
    <property type="match status" value="1"/>
</dbReference>
<evidence type="ECO:0000313" key="19">
    <source>
        <dbReference type="EMBL" id="SJN28433.1"/>
    </source>
</evidence>
<evidence type="ECO:0000256" key="7">
    <source>
        <dbReference type="ARBA" id="ARBA00022839"/>
    </source>
</evidence>
<dbReference type="InterPro" id="IPR014017">
    <property type="entry name" value="DNA_helicase_UvrD-like_C"/>
</dbReference>
<dbReference type="InterPro" id="IPR011335">
    <property type="entry name" value="Restrct_endonuc-II-like"/>
</dbReference>
<evidence type="ECO:0000256" key="1">
    <source>
        <dbReference type="ARBA" id="ARBA00009922"/>
    </source>
</evidence>
<keyword evidence="20" id="KW-1185">Reference proteome</keyword>
<name>A0A1R4J9Q3_9MICO</name>
<dbReference type="PANTHER" id="PTHR11070">
    <property type="entry name" value="UVRD / RECB / PCRA DNA HELICASE FAMILY MEMBER"/>
    <property type="match status" value="1"/>
</dbReference>
<evidence type="ECO:0000256" key="3">
    <source>
        <dbReference type="ARBA" id="ARBA00022741"/>
    </source>
</evidence>
<dbReference type="InterPro" id="IPR011604">
    <property type="entry name" value="PDDEXK-like_dom_sf"/>
</dbReference>
<evidence type="ECO:0000256" key="6">
    <source>
        <dbReference type="ARBA" id="ARBA00022806"/>
    </source>
</evidence>
<feature type="compositionally biased region" description="Basic and acidic residues" evidence="16">
    <location>
        <begin position="1070"/>
        <end position="1083"/>
    </location>
</feature>
<keyword evidence="3 15" id="KW-0547">Nucleotide-binding</keyword>
<dbReference type="RefSeq" id="WP_087136789.1">
    <property type="nucleotide sequence ID" value="NZ_FUKR01000036.1"/>
</dbReference>
<feature type="domain" description="UvrD-like helicase ATP-binding" evidence="17">
    <location>
        <begin position="19"/>
        <end position="312"/>
    </location>
</feature>
<evidence type="ECO:0000256" key="15">
    <source>
        <dbReference type="PROSITE-ProRule" id="PRU00560"/>
    </source>
</evidence>
<evidence type="ECO:0000256" key="9">
    <source>
        <dbReference type="ARBA" id="ARBA00023125"/>
    </source>
</evidence>
<keyword evidence="5 15" id="KW-0378">Hydrolase</keyword>
<dbReference type="PROSITE" id="PS51217">
    <property type="entry name" value="UVRD_HELICASE_CTER"/>
    <property type="match status" value="1"/>
</dbReference>
<evidence type="ECO:0000256" key="11">
    <source>
        <dbReference type="ARBA" id="ARBA00023235"/>
    </source>
</evidence>
<accession>A0A1R4J9Q3</accession>
<keyword evidence="2" id="KW-0540">Nuclease</keyword>
<organism evidence="19 20">
    <name type="scientific">Mycetocola reblochoni REB411</name>
    <dbReference type="NCBI Taxonomy" id="1255698"/>
    <lineage>
        <taxon>Bacteria</taxon>
        <taxon>Bacillati</taxon>
        <taxon>Actinomycetota</taxon>
        <taxon>Actinomycetes</taxon>
        <taxon>Micrococcales</taxon>
        <taxon>Microbacteriaceae</taxon>
        <taxon>Mycetocola</taxon>
    </lineage>
</organism>
<dbReference type="EMBL" id="FUKR01000036">
    <property type="protein sequence ID" value="SJN28433.1"/>
    <property type="molecule type" value="Genomic_DNA"/>
</dbReference>